<dbReference type="Pfam" id="PF04116">
    <property type="entry name" value="FA_hydroxylase"/>
    <property type="match status" value="1"/>
</dbReference>
<feature type="transmembrane region" description="Helical" evidence="6">
    <location>
        <begin position="147"/>
        <end position="168"/>
    </location>
</feature>
<evidence type="ECO:0000256" key="1">
    <source>
        <dbReference type="ARBA" id="ARBA00004370"/>
    </source>
</evidence>
<feature type="domain" description="Fatty acid hydroxylase" evidence="7">
    <location>
        <begin position="109"/>
        <end position="250"/>
    </location>
</feature>
<dbReference type="EMBL" id="HBGG01029244">
    <property type="protein sequence ID" value="CAD9212919.1"/>
    <property type="molecule type" value="Transcribed_RNA"/>
</dbReference>
<dbReference type="GO" id="GO:0008610">
    <property type="term" value="P:lipid biosynthetic process"/>
    <property type="evidence" value="ECO:0007669"/>
    <property type="project" value="InterPro"/>
</dbReference>
<dbReference type="GO" id="GO:0016491">
    <property type="term" value="F:oxidoreductase activity"/>
    <property type="evidence" value="ECO:0007669"/>
    <property type="project" value="InterPro"/>
</dbReference>
<dbReference type="InterPro" id="IPR050307">
    <property type="entry name" value="Sterol_Desaturase_Related"/>
</dbReference>
<dbReference type="AlphaFoldDB" id="A0A7S1SZN5"/>
<keyword evidence="5 6" id="KW-0472">Membrane</keyword>
<reference evidence="8" key="1">
    <citation type="submission" date="2021-01" db="EMBL/GenBank/DDBJ databases">
        <authorList>
            <person name="Corre E."/>
            <person name="Pelletier E."/>
            <person name="Niang G."/>
            <person name="Scheremetjew M."/>
            <person name="Finn R."/>
            <person name="Kale V."/>
            <person name="Holt S."/>
            <person name="Cochrane G."/>
            <person name="Meng A."/>
            <person name="Brown T."/>
            <person name="Cohen L."/>
        </authorList>
    </citation>
    <scope>NUCLEOTIDE SEQUENCE</scope>
    <source>
        <strain evidence="8">PLY429</strain>
    </source>
</reference>
<evidence type="ECO:0000256" key="2">
    <source>
        <dbReference type="ARBA" id="ARBA00009324"/>
    </source>
</evidence>
<organism evidence="8">
    <name type="scientific">Tetraselmis chuii</name>
    <dbReference type="NCBI Taxonomy" id="63592"/>
    <lineage>
        <taxon>Eukaryota</taxon>
        <taxon>Viridiplantae</taxon>
        <taxon>Chlorophyta</taxon>
        <taxon>core chlorophytes</taxon>
        <taxon>Chlorodendrophyceae</taxon>
        <taxon>Chlorodendrales</taxon>
        <taxon>Chlorodendraceae</taxon>
        <taxon>Tetraselmis</taxon>
    </lineage>
</organism>
<name>A0A7S1SZN5_9CHLO</name>
<dbReference type="GO" id="GO:0016020">
    <property type="term" value="C:membrane"/>
    <property type="evidence" value="ECO:0007669"/>
    <property type="project" value="UniProtKB-SubCell"/>
</dbReference>
<comment type="subcellular location">
    <subcellularLocation>
        <location evidence="1">Membrane</location>
    </subcellularLocation>
</comment>
<sequence length="267" mass="31404">MFGDVLPVFGGGFLVAFRQLSLFYYGVCFALHTLVPWLTQPRPLQQQPRKRNDVMRDAFYSIGPLAVKAGYWKLIEELHAHDYGLMYDTEVRTVPQILYAILTIVTLDYLHDAWFYWTHRLLHWRPLYKHVHYMHHQSTVPSAYTGYSFHLLEAALVFANEVILIFLFPIHTKLHRLYHIFTTAIHNGGHAGYELAPFIPSLEQLAWLILNGTGKQCKGLNTVMHHDMHHRYPTKHFSLYFTHWDRWCKTLHESYDALVDARKKQNS</sequence>
<evidence type="ECO:0000259" key="7">
    <source>
        <dbReference type="Pfam" id="PF04116"/>
    </source>
</evidence>
<dbReference type="PANTHER" id="PTHR11863">
    <property type="entry name" value="STEROL DESATURASE"/>
    <property type="match status" value="1"/>
</dbReference>
<accession>A0A7S1SZN5</accession>
<evidence type="ECO:0000313" key="8">
    <source>
        <dbReference type="EMBL" id="CAD9212919.1"/>
    </source>
</evidence>
<keyword evidence="3 6" id="KW-0812">Transmembrane</keyword>
<feature type="transmembrane region" description="Helical" evidence="6">
    <location>
        <begin position="20"/>
        <end position="39"/>
    </location>
</feature>
<evidence type="ECO:0000256" key="4">
    <source>
        <dbReference type="ARBA" id="ARBA00022989"/>
    </source>
</evidence>
<dbReference type="GO" id="GO:0005506">
    <property type="term" value="F:iron ion binding"/>
    <property type="evidence" value="ECO:0007669"/>
    <property type="project" value="InterPro"/>
</dbReference>
<feature type="transmembrane region" description="Helical" evidence="6">
    <location>
        <begin position="97"/>
        <end position="117"/>
    </location>
</feature>
<gene>
    <name evidence="8" type="ORF">TCHU04912_LOCUS15158</name>
</gene>
<dbReference type="InterPro" id="IPR006694">
    <property type="entry name" value="Fatty_acid_hydroxylase"/>
</dbReference>
<comment type="similarity">
    <text evidence="2">Belongs to the sterol desaturase family.</text>
</comment>
<proteinExistence type="inferred from homology"/>
<evidence type="ECO:0000256" key="6">
    <source>
        <dbReference type="SAM" id="Phobius"/>
    </source>
</evidence>
<evidence type="ECO:0000256" key="3">
    <source>
        <dbReference type="ARBA" id="ARBA00022692"/>
    </source>
</evidence>
<evidence type="ECO:0000256" key="5">
    <source>
        <dbReference type="ARBA" id="ARBA00023136"/>
    </source>
</evidence>
<protein>
    <recommendedName>
        <fullName evidence="7">Fatty acid hydroxylase domain-containing protein</fullName>
    </recommendedName>
</protein>
<keyword evidence="4 6" id="KW-1133">Transmembrane helix</keyword>